<sequence>MEERLQVLKKMMSIEKASRESTPGTHFWGSSNTPSRSHSGSETGDQEPGHGTGTKRQQLPPRVKFLTEEVVGGREGLKWRRCGQCEKPSAKVVCIECGENYCLACFARFHQKGALSRHRVKPIKQMKGKVREVNVGKTSCGTSTTEPSGVSSERGTENAEGERHEGGKGKKERKERDDVREAESWKSLWEGEYDEQASAQSFQEALAEWRATCAEPVVVAQATSCSTQTTVGVTQPTTTVPADPEKEVSFGKHSGGGVSYFEKMVLRRLHTNPHSLLSSHPNTHQKQLQMAGTIIDSEEEETVGESVCPSQYNLFHTHGSNEPGQTQNSLLIPRVSDSTDIPRPASSVKIEEVTFVDGHSSSRAADEEVPDAQSTVKKDVSSTLRHPREREEKGKRRPLQKQYRARKRQKASDPTSTNHRLNKRKGGSSSIQQTFSQTVGRIFEHHTKPGSSIRPHSDGKLTDFFLSGVEESDTPREKRTGDEEGESSVSGPSLLPISATVWLPDNSLAPDRDEPGNTTCVGPLTTCVDPLDHSVYCIETDLPPPSNTATRISSSVDPFGETPESESETDGEEFGDDSSDSEEHTSEDYGKDSETLEDLAWELQSLTSGRGTRCELGDGVEDVGEWEKGRDELEAEMERAKTSFEIYQQELMQQDSD</sequence>
<keyword evidence="1" id="KW-0479">Metal-binding</keyword>
<evidence type="ECO:0000313" key="6">
    <source>
        <dbReference type="Proteomes" id="UP001174909"/>
    </source>
</evidence>
<dbReference type="InterPro" id="IPR000315">
    <property type="entry name" value="Znf_B-box"/>
</dbReference>
<dbReference type="PANTHER" id="PTHR28634:SF1">
    <property type="entry name" value="ZINC FINGER B-BOX DOMAIN-CONTAINING PROTEIN 1"/>
    <property type="match status" value="1"/>
</dbReference>
<feature type="compositionally biased region" description="Polar residues" evidence="3">
    <location>
        <begin position="20"/>
        <end position="43"/>
    </location>
</feature>
<dbReference type="InterPro" id="IPR037688">
    <property type="entry name" value="ZBBX"/>
</dbReference>
<feature type="compositionally biased region" description="Polar residues" evidence="3">
    <location>
        <begin position="136"/>
        <end position="153"/>
    </location>
</feature>
<feature type="domain" description="B box-type" evidence="4">
    <location>
        <begin position="77"/>
        <end position="123"/>
    </location>
</feature>
<keyword evidence="6" id="KW-1185">Reference proteome</keyword>
<dbReference type="PROSITE" id="PS50119">
    <property type="entry name" value="ZF_BBOX"/>
    <property type="match status" value="1"/>
</dbReference>
<feature type="region of interest" description="Disordered" evidence="3">
    <location>
        <begin position="542"/>
        <end position="600"/>
    </location>
</feature>
<name>A0AA35VVH0_GEOBA</name>
<feature type="compositionally biased region" description="Basic and acidic residues" evidence="3">
    <location>
        <begin position="581"/>
        <end position="594"/>
    </location>
</feature>
<gene>
    <name evidence="5" type="ORF">GBAR_LOCUS1434</name>
</gene>
<evidence type="ECO:0000259" key="4">
    <source>
        <dbReference type="PROSITE" id="PS50119"/>
    </source>
</evidence>
<dbReference type="Pfam" id="PF22586">
    <property type="entry name" value="ANCHR-like_BBOX"/>
    <property type="match status" value="1"/>
</dbReference>
<reference evidence="5" key="1">
    <citation type="submission" date="2023-03" db="EMBL/GenBank/DDBJ databases">
        <authorList>
            <person name="Steffen K."/>
            <person name="Cardenas P."/>
        </authorList>
    </citation>
    <scope>NUCLEOTIDE SEQUENCE</scope>
</reference>
<feature type="compositionally biased region" description="Acidic residues" evidence="3">
    <location>
        <begin position="563"/>
        <end position="580"/>
    </location>
</feature>
<proteinExistence type="predicted"/>
<feature type="region of interest" description="Disordered" evidence="3">
    <location>
        <begin position="358"/>
        <end position="433"/>
    </location>
</feature>
<keyword evidence="2" id="KW-0175">Coiled coil</keyword>
<evidence type="ECO:0000256" key="3">
    <source>
        <dbReference type="SAM" id="MobiDB-lite"/>
    </source>
</evidence>
<feature type="compositionally biased region" description="Polar residues" evidence="3">
    <location>
        <begin position="547"/>
        <end position="556"/>
    </location>
</feature>
<feature type="compositionally biased region" description="Basic and acidic residues" evidence="3">
    <location>
        <begin position="473"/>
        <end position="482"/>
    </location>
</feature>
<organism evidence="5 6">
    <name type="scientific">Geodia barretti</name>
    <name type="common">Barrett's horny sponge</name>
    <dbReference type="NCBI Taxonomy" id="519541"/>
    <lineage>
        <taxon>Eukaryota</taxon>
        <taxon>Metazoa</taxon>
        <taxon>Porifera</taxon>
        <taxon>Demospongiae</taxon>
        <taxon>Heteroscleromorpha</taxon>
        <taxon>Tetractinellida</taxon>
        <taxon>Astrophorina</taxon>
        <taxon>Geodiidae</taxon>
        <taxon>Geodia</taxon>
    </lineage>
</organism>
<dbReference type="Proteomes" id="UP001174909">
    <property type="component" value="Unassembled WGS sequence"/>
</dbReference>
<comment type="caution">
    <text evidence="5">The sequence shown here is derived from an EMBL/GenBank/DDBJ whole genome shotgun (WGS) entry which is preliminary data.</text>
</comment>
<feature type="region of interest" description="Disordered" evidence="3">
    <location>
        <begin position="467"/>
        <end position="495"/>
    </location>
</feature>
<protein>
    <submittedName>
        <fullName evidence="5">Zinc finger B-box domain-containing protein 1</fullName>
    </submittedName>
</protein>
<dbReference type="AlphaFoldDB" id="A0AA35VVH0"/>
<dbReference type="CDD" id="cd19818">
    <property type="entry name" value="Bbox1_ZBBX"/>
    <property type="match status" value="1"/>
</dbReference>
<feature type="coiled-coil region" evidence="2">
    <location>
        <begin position="623"/>
        <end position="650"/>
    </location>
</feature>
<feature type="compositionally biased region" description="Basic and acidic residues" evidence="3">
    <location>
        <begin position="1"/>
        <end position="19"/>
    </location>
</feature>
<dbReference type="EMBL" id="CASHTH010000212">
    <property type="protein sequence ID" value="CAI7994391.1"/>
    <property type="molecule type" value="Genomic_DNA"/>
</dbReference>
<evidence type="ECO:0000256" key="2">
    <source>
        <dbReference type="SAM" id="Coils"/>
    </source>
</evidence>
<dbReference type="GO" id="GO:0008270">
    <property type="term" value="F:zinc ion binding"/>
    <property type="evidence" value="ECO:0007669"/>
    <property type="project" value="UniProtKB-KW"/>
</dbReference>
<feature type="region of interest" description="Disordered" evidence="3">
    <location>
        <begin position="1"/>
        <end position="61"/>
    </location>
</feature>
<feature type="compositionally biased region" description="Basic and acidic residues" evidence="3">
    <location>
        <begin position="376"/>
        <end position="394"/>
    </location>
</feature>
<accession>A0AA35VVH0</accession>
<dbReference type="PANTHER" id="PTHR28634">
    <property type="entry name" value="ZINC FINGER B-BOX DOMAIN-CONTAINING PROTEIN 1"/>
    <property type="match status" value="1"/>
</dbReference>
<keyword evidence="1" id="KW-0862">Zinc</keyword>
<evidence type="ECO:0000313" key="5">
    <source>
        <dbReference type="EMBL" id="CAI7994391.1"/>
    </source>
</evidence>
<feature type="compositionally biased region" description="Basic and acidic residues" evidence="3">
    <location>
        <begin position="154"/>
        <end position="182"/>
    </location>
</feature>
<feature type="region of interest" description="Disordered" evidence="3">
    <location>
        <begin position="135"/>
        <end position="182"/>
    </location>
</feature>
<keyword evidence="1" id="KW-0863">Zinc-finger</keyword>
<evidence type="ECO:0000256" key="1">
    <source>
        <dbReference type="PROSITE-ProRule" id="PRU00024"/>
    </source>
</evidence>
<feature type="compositionally biased region" description="Basic residues" evidence="3">
    <location>
        <begin position="395"/>
        <end position="409"/>
    </location>
</feature>